<evidence type="ECO:0000256" key="1">
    <source>
        <dbReference type="SAM" id="MobiDB-lite"/>
    </source>
</evidence>
<feature type="compositionally biased region" description="Low complexity" evidence="1">
    <location>
        <begin position="109"/>
        <end position="124"/>
    </location>
</feature>
<dbReference type="AlphaFoldDB" id="A0ABD7RMK1"/>
<accession>A0ABD7RMK1</accession>
<gene>
    <name evidence="2" type="ORF">EQ836_25395</name>
</gene>
<protein>
    <submittedName>
        <fullName evidence="2">Uncharacterized protein</fullName>
    </submittedName>
</protein>
<dbReference type="Proteomes" id="UP000317327">
    <property type="component" value="Unassembled WGS sequence"/>
</dbReference>
<feature type="region of interest" description="Disordered" evidence="1">
    <location>
        <begin position="32"/>
        <end position="91"/>
    </location>
</feature>
<evidence type="ECO:0000313" key="3">
    <source>
        <dbReference type="Proteomes" id="UP000317327"/>
    </source>
</evidence>
<reference evidence="2 3" key="1">
    <citation type="submission" date="2019-01" db="EMBL/GenBank/DDBJ databases">
        <title>Whole genome shotgun sequencing of Pseudomonas spp. isolated by its ability to degrade furfural.</title>
        <authorList>
            <person name="Donoso R."/>
            <person name="Farkas C."/>
            <person name="Villegas P."/>
            <person name="Gonzales-Toro F."/>
            <person name="Guajardo-Parra M."/>
            <person name="Araya-Nail M."/>
            <person name="Morgante V."/>
            <person name="Perez-Pantoja D."/>
        </authorList>
    </citation>
    <scope>NUCLEOTIDE SEQUENCE [LARGE SCALE GENOMIC DNA]</scope>
    <source>
        <strain evidence="2 3">VN231</strain>
    </source>
</reference>
<dbReference type="RefSeq" id="WP_143503323.1">
    <property type="nucleotide sequence ID" value="NZ_SCFV01000020.1"/>
</dbReference>
<organism evidence="2 3">
    <name type="scientific">Ectopseudomonas mendocina</name>
    <name type="common">Pseudomonas mendocina</name>
    <dbReference type="NCBI Taxonomy" id="300"/>
    <lineage>
        <taxon>Bacteria</taxon>
        <taxon>Pseudomonadati</taxon>
        <taxon>Pseudomonadota</taxon>
        <taxon>Gammaproteobacteria</taxon>
        <taxon>Pseudomonadales</taxon>
        <taxon>Pseudomonadaceae</taxon>
        <taxon>Ectopseudomonas</taxon>
    </lineage>
</organism>
<feature type="region of interest" description="Disordered" evidence="1">
    <location>
        <begin position="103"/>
        <end position="124"/>
    </location>
</feature>
<sequence length="124" mass="14382">MAAHSEDEDFRGRKRQARILGYDADAWIKANTESRKEFRDIEGHDKDGLDVLARDPHMDEVQKQHQLRQAENDKADQAKSEASQLRERSERILVQTNEISALEKELHQGNEQQQQTEAQQGRSM</sequence>
<name>A0ABD7RMK1_ECTME</name>
<evidence type="ECO:0000313" key="2">
    <source>
        <dbReference type="EMBL" id="TRO10702.1"/>
    </source>
</evidence>
<comment type="caution">
    <text evidence="2">The sequence shown here is derived from an EMBL/GenBank/DDBJ whole genome shotgun (WGS) entry which is preliminary data.</text>
</comment>
<proteinExistence type="predicted"/>
<dbReference type="EMBL" id="SCFV01000020">
    <property type="protein sequence ID" value="TRO10702.1"/>
    <property type="molecule type" value="Genomic_DNA"/>
</dbReference>